<dbReference type="PANTHER" id="PTHR19338">
    <property type="entry name" value="TRANSLOCASE OF INNER MITOCHONDRIAL MEMBRANE 13 HOMOLOG"/>
    <property type="match status" value="1"/>
</dbReference>
<dbReference type="SUPFAM" id="SSF52540">
    <property type="entry name" value="P-loop containing nucleoside triphosphate hydrolases"/>
    <property type="match status" value="1"/>
</dbReference>
<evidence type="ECO:0000313" key="9">
    <source>
        <dbReference type="Proteomes" id="UP000604825"/>
    </source>
</evidence>
<proteinExistence type="inferred from homology"/>
<dbReference type="OrthoDB" id="3027644at2759"/>
<evidence type="ECO:0000259" key="7">
    <source>
        <dbReference type="Pfam" id="PF18052"/>
    </source>
</evidence>
<dbReference type="InterPro" id="IPR041118">
    <property type="entry name" value="Rx_N"/>
</dbReference>
<gene>
    <name evidence="8" type="ORF">NCGR_LOCUS67148</name>
</gene>
<evidence type="ECO:0000256" key="2">
    <source>
        <dbReference type="ARBA" id="ARBA00022614"/>
    </source>
</evidence>
<dbReference type="InterPro" id="IPR027417">
    <property type="entry name" value="P-loop_NTPase"/>
</dbReference>
<dbReference type="PANTHER" id="PTHR19338:SF48">
    <property type="entry name" value="OS12G0166600 PROTEIN"/>
    <property type="match status" value="1"/>
</dbReference>
<dbReference type="GO" id="GO:0006952">
    <property type="term" value="P:defense response"/>
    <property type="evidence" value="ECO:0007669"/>
    <property type="project" value="UniProtKB-KW"/>
</dbReference>
<dbReference type="Pfam" id="PF18052">
    <property type="entry name" value="Rx_N"/>
    <property type="match status" value="1"/>
</dbReference>
<sequence>MAAAQAFLSNAGRLLSKEYQHLRGVGGQVAELRDELDAMNALLVMQSEADDGAVDRFLQVCMKQLREVAYDAEDCIDLYTLCIESRRTDGVRACLGRLLGTLRSRRRLACEIGAFRGRAVAISERQARFGVNRDALRRFAPLLPGVPVSAASSSTPASNADDRRRLVGIEDQANALAARLNAPVGEEAAARMAVFSIVGFGGLGKTTLAVEVCRRLEAEFPWQAMVSVSQAFEPSRDLKALLNDLLRQVVKPKTADDRGIKEEAALGAIDGLDDNGLAKRLEEVLTNKRHIVHIELILLLLNGMVPKYWAYMIASSFSPAGMWAPHVSVTLSCNQRATHAD</sequence>
<keyword evidence="4" id="KW-0547">Nucleotide-binding</keyword>
<organism evidence="8 9">
    <name type="scientific">Miscanthus lutarioriparius</name>
    <dbReference type="NCBI Taxonomy" id="422564"/>
    <lineage>
        <taxon>Eukaryota</taxon>
        <taxon>Viridiplantae</taxon>
        <taxon>Streptophyta</taxon>
        <taxon>Embryophyta</taxon>
        <taxon>Tracheophyta</taxon>
        <taxon>Spermatophyta</taxon>
        <taxon>Magnoliopsida</taxon>
        <taxon>Liliopsida</taxon>
        <taxon>Poales</taxon>
        <taxon>Poaceae</taxon>
        <taxon>PACMAD clade</taxon>
        <taxon>Panicoideae</taxon>
        <taxon>Andropogonodae</taxon>
        <taxon>Andropogoneae</taxon>
        <taxon>Saccharinae</taxon>
        <taxon>Miscanthus</taxon>
    </lineage>
</organism>
<keyword evidence="3" id="KW-0677">Repeat</keyword>
<evidence type="ECO:0000256" key="4">
    <source>
        <dbReference type="ARBA" id="ARBA00022741"/>
    </source>
</evidence>
<dbReference type="CDD" id="cd14798">
    <property type="entry name" value="RX-CC_like"/>
    <property type="match status" value="1"/>
</dbReference>
<feature type="domain" description="NB-ARC" evidence="6">
    <location>
        <begin position="191"/>
        <end position="292"/>
    </location>
</feature>
<feature type="domain" description="Disease resistance N-terminal" evidence="7">
    <location>
        <begin position="5"/>
        <end position="87"/>
    </location>
</feature>
<evidence type="ECO:0000256" key="5">
    <source>
        <dbReference type="ARBA" id="ARBA00022821"/>
    </source>
</evidence>
<dbReference type="Pfam" id="PF00931">
    <property type="entry name" value="NB-ARC"/>
    <property type="match status" value="1"/>
</dbReference>
<name>A0A811SR79_9POAL</name>
<dbReference type="GO" id="GO:0043531">
    <property type="term" value="F:ADP binding"/>
    <property type="evidence" value="ECO:0007669"/>
    <property type="project" value="InterPro"/>
</dbReference>
<dbReference type="InterPro" id="IPR002182">
    <property type="entry name" value="NB-ARC"/>
</dbReference>
<keyword evidence="5" id="KW-0611">Plant defense</keyword>
<reference evidence="8" key="1">
    <citation type="submission" date="2020-10" db="EMBL/GenBank/DDBJ databases">
        <authorList>
            <person name="Han B."/>
            <person name="Lu T."/>
            <person name="Zhao Q."/>
            <person name="Huang X."/>
            <person name="Zhao Y."/>
        </authorList>
    </citation>
    <scope>NUCLEOTIDE SEQUENCE</scope>
</reference>
<evidence type="ECO:0000313" key="8">
    <source>
        <dbReference type="EMBL" id="CAD6343050.1"/>
    </source>
</evidence>
<dbReference type="EMBL" id="CAJGYO010000664">
    <property type="protein sequence ID" value="CAD6343050.1"/>
    <property type="molecule type" value="Genomic_DNA"/>
</dbReference>
<dbReference type="InterPro" id="IPR038005">
    <property type="entry name" value="RX-like_CC"/>
</dbReference>
<comment type="similarity">
    <text evidence="1">Belongs to the disease resistance NB-LRR family.</text>
</comment>
<accession>A0A811SR79</accession>
<dbReference type="Gene3D" id="3.40.50.300">
    <property type="entry name" value="P-loop containing nucleotide triphosphate hydrolases"/>
    <property type="match status" value="1"/>
</dbReference>
<evidence type="ECO:0000256" key="1">
    <source>
        <dbReference type="ARBA" id="ARBA00008894"/>
    </source>
</evidence>
<dbReference type="Proteomes" id="UP000604825">
    <property type="component" value="Unassembled WGS sequence"/>
</dbReference>
<dbReference type="Gene3D" id="1.20.5.4130">
    <property type="match status" value="1"/>
</dbReference>
<keyword evidence="2" id="KW-0433">Leucine-rich repeat</keyword>
<dbReference type="AlphaFoldDB" id="A0A811SR79"/>
<comment type="caution">
    <text evidence="8">The sequence shown here is derived from an EMBL/GenBank/DDBJ whole genome shotgun (WGS) entry which is preliminary data.</text>
</comment>
<keyword evidence="9" id="KW-1185">Reference proteome</keyword>
<evidence type="ECO:0000256" key="3">
    <source>
        <dbReference type="ARBA" id="ARBA00022737"/>
    </source>
</evidence>
<protein>
    <submittedName>
        <fullName evidence="8">Uncharacterized protein</fullName>
    </submittedName>
</protein>
<evidence type="ECO:0000259" key="6">
    <source>
        <dbReference type="Pfam" id="PF00931"/>
    </source>
</evidence>